<dbReference type="Proteomes" id="UP000018468">
    <property type="component" value="Linkage group LG5"/>
</dbReference>
<proteinExistence type="predicted"/>
<reference evidence="2" key="1">
    <citation type="submission" date="2011-12" db="EMBL/GenBank/DDBJ databases">
        <title>The Draft Genome of Lepisosteus oculatus.</title>
        <authorList>
            <consortium name="The Broad Institute Genome Assembly &amp; Analysis Group"/>
            <consortium name="Computational R&amp;D Group"/>
            <consortium name="and Sequencing Platform"/>
            <person name="Di Palma F."/>
            <person name="Alfoldi J."/>
            <person name="Johnson J."/>
            <person name="Berlin A."/>
            <person name="Gnerre S."/>
            <person name="Jaffe D."/>
            <person name="MacCallum I."/>
            <person name="Young S."/>
            <person name="Walker B.J."/>
            <person name="Lander E.S."/>
            <person name="Lindblad-Toh K."/>
        </authorList>
    </citation>
    <scope>NUCLEOTIDE SEQUENCE [LARGE SCALE GENOMIC DNA]</scope>
</reference>
<dbReference type="Bgee" id="ENSLOCG00000013114">
    <property type="expression patterns" value="Expressed in pharyngeal gill and 13 other cell types or tissues"/>
</dbReference>
<evidence type="ECO:0000313" key="1">
    <source>
        <dbReference type="Ensembl" id="ENSLOCP00000016153.1"/>
    </source>
</evidence>
<name>W5N694_LEPOC</name>
<dbReference type="EMBL" id="AHAT01029330">
    <property type="status" value="NOT_ANNOTATED_CDS"/>
    <property type="molecule type" value="Genomic_DNA"/>
</dbReference>
<dbReference type="OMA" id="CEGAVSY"/>
<evidence type="ECO:0000313" key="2">
    <source>
        <dbReference type="Proteomes" id="UP000018468"/>
    </source>
</evidence>
<dbReference type="AlphaFoldDB" id="W5N694"/>
<accession>W5N694</accession>
<protein>
    <submittedName>
        <fullName evidence="1">Si:dkey-32e6.3</fullName>
    </submittedName>
</protein>
<dbReference type="InParanoid" id="W5N694"/>
<dbReference type="PANTHER" id="PTHR36960">
    <property type="entry name" value="SI:DKEY-32E6.3"/>
    <property type="match status" value="1"/>
</dbReference>
<keyword evidence="2" id="KW-1185">Reference proteome</keyword>
<sequence length="338" mass="38402">SVPRTVAERPQRKLILHLDLNNTILVSDAVTKQGTVAALDYFLSTVTWGKMSKQGKWEWVSEAPSLLPPCEGAVSYYSQFGRVPDFTGTGQGRRFRGVLEEHLSLLQWTGEEDRELSVRGEDGRLYHWIMPSFFQLLQDLASLGRDFAIVFRTFGTDLPRVLRAVRKALTGGAHPLFPDLPLLSLPLNETPGRIRCSKKDVVLSRGVERVSARDDERSLHHYFSSLQGLGGFQDHFDWWARNTYSIHGGKPLWIDPFDPQVQHIFIDDNIRLNDSDTIVHPKVFLEPAGLQTRTASTSELYDISLVQTDLLRAISDLSYFTRCVQICEENYEKNLEQA</sequence>
<dbReference type="eggNOG" id="ENOG502QR8K">
    <property type="taxonomic scope" value="Eukaryota"/>
</dbReference>
<dbReference type="Ensembl" id="ENSLOCT00000016183.1">
    <property type="protein sequence ID" value="ENSLOCP00000016153.1"/>
    <property type="gene ID" value="ENSLOCG00000013114.1"/>
</dbReference>
<dbReference type="PANTHER" id="PTHR36960:SF1">
    <property type="entry name" value="SI:DKEY-32E6.3"/>
    <property type="match status" value="1"/>
</dbReference>
<organism evidence="1 2">
    <name type="scientific">Lepisosteus oculatus</name>
    <name type="common">Spotted gar</name>
    <dbReference type="NCBI Taxonomy" id="7918"/>
    <lineage>
        <taxon>Eukaryota</taxon>
        <taxon>Metazoa</taxon>
        <taxon>Chordata</taxon>
        <taxon>Craniata</taxon>
        <taxon>Vertebrata</taxon>
        <taxon>Euteleostomi</taxon>
        <taxon>Actinopterygii</taxon>
        <taxon>Neopterygii</taxon>
        <taxon>Holostei</taxon>
        <taxon>Semionotiformes</taxon>
        <taxon>Lepisosteidae</taxon>
        <taxon>Lepisosteus</taxon>
    </lineage>
</organism>
<dbReference type="HOGENOM" id="CLU_053078_0_0_1"/>
<dbReference type="STRING" id="7918.ENSLOCP00000016153"/>
<reference evidence="1" key="2">
    <citation type="submission" date="2025-08" db="UniProtKB">
        <authorList>
            <consortium name="Ensembl"/>
        </authorList>
    </citation>
    <scope>IDENTIFICATION</scope>
</reference>
<reference evidence="1" key="3">
    <citation type="submission" date="2025-09" db="UniProtKB">
        <authorList>
            <consortium name="Ensembl"/>
        </authorList>
    </citation>
    <scope>IDENTIFICATION</scope>
</reference>
<dbReference type="GeneTree" id="ENSGT00390000003093"/>